<sequence>MVFMNRSLFARLTPLTLFLVLVGCSGQQPNTVNTINSTKTATPSPTAAATQTAAPSSLPATASPSPSAATATTLMVTHSKSDYMSFLDPASGRMEKLVVGTAPFAIAEGPNHRAYVSTAEGVAVIDTNLRTRIALVPYQANVGKPRFGEYRSGGMGIAVSPDGKFVYVGVYLDGGKSQLEILDSEKLAMTGRVAVGVRPFDVVTSLDGREVYSIDHDGYTVTAVDPSNLKARTLEAAPFGKGGFEKPHYAAVRADGRLLLPYQGRGLVVLDPKSGSYTTEPLTGNTHQEGVTLTPDGKQLLIVGIGSAGSATGKPNLTVLDVNTYKEKILPLTRLHQMVASSADGRYAYLTGGVTYADTGWNGMTVVDLTSGTTREMELPDYPLDVQLLANN</sequence>
<keyword evidence="4" id="KW-1185">Reference proteome</keyword>
<dbReference type="Gene3D" id="2.130.10.10">
    <property type="entry name" value="YVTN repeat-like/Quinoprotein amine dehydrogenase"/>
    <property type="match status" value="3"/>
</dbReference>
<evidence type="ECO:0000313" key="3">
    <source>
        <dbReference type="EMBL" id="NOU69132.1"/>
    </source>
</evidence>
<name>A0ABX1XKS6_9BACL</name>
<evidence type="ECO:0000256" key="1">
    <source>
        <dbReference type="SAM" id="MobiDB-lite"/>
    </source>
</evidence>
<dbReference type="InterPro" id="IPR051200">
    <property type="entry name" value="Host-pathogen_enzymatic-act"/>
</dbReference>
<evidence type="ECO:0000313" key="4">
    <source>
        <dbReference type="Proteomes" id="UP000653578"/>
    </source>
</evidence>
<dbReference type="Proteomes" id="UP000653578">
    <property type="component" value="Unassembled WGS sequence"/>
</dbReference>
<dbReference type="InterPro" id="IPR015943">
    <property type="entry name" value="WD40/YVTN_repeat-like_dom_sf"/>
</dbReference>
<evidence type="ECO:0008006" key="5">
    <source>
        <dbReference type="Google" id="ProtNLM"/>
    </source>
</evidence>
<keyword evidence="2" id="KW-0732">Signal</keyword>
<feature type="signal peptide" evidence="2">
    <location>
        <begin position="1"/>
        <end position="27"/>
    </location>
</feature>
<dbReference type="PANTHER" id="PTHR47197">
    <property type="entry name" value="PROTEIN NIRF"/>
    <property type="match status" value="1"/>
</dbReference>
<organism evidence="3 4">
    <name type="scientific">Paenibacillus plantarum</name>
    <dbReference type="NCBI Taxonomy" id="2654975"/>
    <lineage>
        <taxon>Bacteria</taxon>
        <taxon>Bacillati</taxon>
        <taxon>Bacillota</taxon>
        <taxon>Bacilli</taxon>
        <taxon>Bacillales</taxon>
        <taxon>Paenibacillaceae</taxon>
        <taxon>Paenibacillus</taxon>
    </lineage>
</organism>
<accession>A0ABX1XKS6</accession>
<feature type="region of interest" description="Disordered" evidence="1">
    <location>
        <begin position="34"/>
        <end position="66"/>
    </location>
</feature>
<feature type="chain" id="PRO_5046600502" description="Lipoprotein" evidence="2">
    <location>
        <begin position="28"/>
        <end position="392"/>
    </location>
</feature>
<dbReference type="EMBL" id="WHNY01000087">
    <property type="protein sequence ID" value="NOU69132.1"/>
    <property type="molecule type" value="Genomic_DNA"/>
</dbReference>
<proteinExistence type="predicted"/>
<gene>
    <name evidence="3" type="ORF">GC096_34525</name>
</gene>
<comment type="caution">
    <text evidence="3">The sequence shown here is derived from an EMBL/GenBank/DDBJ whole genome shotgun (WGS) entry which is preliminary data.</text>
</comment>
<dbReference type="PANTHER" id="PTHR47197:SF3">
    <property type="entry name" value="DIHYDRO-HEME D1 DEHYDROGENASE"/>
    <property type="match status" value="1"/>
</dbReference>
<reference evidence="3 4" key="1">
    <citation type="submission" date="2019-10" db="EMBL/GenBank/DDBJ databases">
        <title>Description of Paenibacillus humi sp. nov.</title>
        <authorList>
            <person name="Carlier A."/>
            <person name="Qi S."/>
        </authorList>
    </citation>
    <scope>NUCLEOTIDE SEQUENCE [LARGE SCALE GENOMIC DNA]</scope>
    <source>
        <strain evidence="3 4">LMG 31461</strain>
    </source>
</reference>
<dbReference type="SUPFAM" id="SSF50974">
    <property type="entry name" value="Nitrous oxide reductase, N-terminal domain"/>
    <property type="match status" value="1"/>
</dbReference>
<evidence type="ECO:0000256" key="2">
    <source>
        <dbReference type="SAM" id="SignalP"/>
    </source>
</evidence>
<dbReference type="RefSeq" id="WP_171637150.1">
    <property type="nucleotide sequence ID" value="NZ_WHNY01000087.1"/>
</dbReference>
<feature type="compositionally biased region" description="Low complexity" evidence="1">
    <location>
        <begin position="37"/>
        <end position="66"/>
    </location>
</feature>
<protein>
    <recommendedName>
        <fullName evidence="5">Lipoprotein</fullName>
    </recommendedName>
</protein>
<dbReference type="InterPro" id="IPR011045">
    <property type="entry name" value="N2O_reductase_N"/>
</dbReference>
<dbReference type="PROSITE" id="PS51257">
    <property type="entry name" value="PROKAR_LIPOPROTEIN"/>
    <property type="match status" value="1"/>
</dbReference>